<comment type="similarity">
    <text evidence="2">Belongs to the ABC transporter superfamily.</text>
</comment>
<dbReference type="InterPro" id="IPR050388">
    <property type="entry name" value="ABC_Ni/Peptide_Import"/>
</dbReference>
<keyword evidence="3" id="KW-0813">Transport</keyword>
<comment type="caution">
    <text evidence="11">The sequence shown here is derived from an EMBL/GenBank/DDBJ whole genome shotgun (WGS) entry which is preliminary data.</text>
</comment>
<keyword evidence="12" id="KW-1185">Reference proteome</keyword>
<dbReference type="PANTHER" id="PTHR43297">
    <property type="entry name" value="OLIGOPEPTIDE TRANSPORT ATP-BINDING PROTEIN APPD"/>
    <property type="match status" value="1"/>
</dbReference>
<protein>
    <submittedName>
        <fullName evidence="11">ABC transporter ATP-binding protein</fullName>
    </submittedName>
</protein>
<dbReference type="NCBIfam" id="NF047576">
    <property type="entry name" value="opine_ATP_CntF"/>
    <property type="match status" value="1"/>
</dbReference>
<keyword evidence="9" id="KW-0472">Membrane</keyword>
<evidence type="ECO:0000256" key="3">
    <source>
        <dbReference type="ARBA" id="ARBA00022448"/>
    </source>
</evidence>
<dbReference type="AlphaFoldDB" id="A0A927H6E7"/>
<dbReference type="GO" id="GO:0016887">
    <property type="term" value="F:ATP hydrolysis activity"/>
    <property type="evidence" value="ECO:0007669"/>
    <property type="project" value="InterPro"/>
</dbReference>
<dbReference type="GO" id="GO:0005886">
    <property type="term" value="C:plasma membrane"/>
    <property type="evidence" value="ECO:0007669"/>
    <property type="project" value="UniProtKB-SubCell"/>
</dbReference>
<keyword evidence="5" id="KW-0997">Cell inner membrane</keyword>
<dbReference type="GO" id="GO:0005524">
    <property type="term" value="F:ATP binding"/>
    <property type="evidence" value="ECO:0007669"/>
    <property type="project" value="UniProtKB-KW"/>
</dbReference>
<dbReference type="InterPro" id="IPR027417">
    <property type="entry name" value="P-loop_NTPase"/>
</dbReference>
<dbReference type="PANTHER" id="PTHR43297:SF14">
    <property type="entry name" value="ATPASE AAA-TYPE CORE DOMAIN-CONTAINING PROTEIN"/>
    <property type="match status" value="1"/>
</dbReference>
<dbReference type="CDD" id="cd03257">
    <property type="entry name" value="ABC_NikE_OppD_transporters"/>
    <property type="match status" value="1"/>
</dbReference>
<keyword evidence="6" id="KW-0547">Nucleotide-binding</keyword>
<evidence type="ECO:0000256" key="6">
    <source>
        <dbReference type="ARBA" id="ARBA00022741"/>
    </source>
</evidence>
<dbReference type="PROSITE" id="PS00211">
    <property type="entry name" value="ABC_TRANSPORTER_1"/>
    <property type="match status" value="1"/>
</dbReference>
<proteinExistence type="inferred from homology"/>
<gene>
    <name evidence="11" type="ORF">IDH41_07865</name>
</gene>
<comment type="subcellular location">
    <subcellularLocation>
        <location evidence="1">Cell membrane</location>
        <topology evidence="1">Peripheral membrane protein</topology>
    </subcellularLocation>
</comment>
<dbReference type="InterPro" id="IPR003593">
    <property type="entry name" value="AAA+_ATPase"/>
</dbReference>
<organism evidence="11 12">
    <name type="scientific">Paenibacillus arenilitoris</name>
    <dbReference type="NCBI Taxonomy" id="2772299"/>
    <lineage>
        <taxon>Bacteria</taxon>
        <taxon>Bacillati</taxon>
        <taxon>Bacillota</taxon>
        <taxon>Bacilli</taxon>
        <taxon>Bacillales</taxon>
        <taxon>Paenibacillaceae</taxon>
        <taxon>Paenibacillus</taxon>
    </lineage>
</organism>
<dbReference type="NCBIfam" id="NF047578">
    <property type="entry name" value="opine_ATP_CntD"/>
    <property type="match status" value="1"/>
</dbReference>
<keyword evidence="7 11" id="KW-0067">ATP-binding</keyword>
<dbReference type="Proteomes" id="UP000632125">
    <property type="component" value="Unassembled WGS sequence"/>
</dbReference>
<accession>A0A927H6E7</accession>
<evidence type="ECO:0000259" key="10">
    <source>
        <dbReference type="PROSITE" id="PS50893"/>
    </source>
</evidence>
<feature type="domain" description="ABC transporter" evidence="10">
    <location>
        <begin position="6"/>
        <end position="251"/>
    </location>
</feature>
<dbReference type="Pfam" id="PF00005">
    <property type="entry name" value="ABC_tran"/>
    <property type="match status" value="1"/>
</dbReference>
<evidence type="ECO:0000313" key="12">
    <source>
        <dbReference type="Proteomes" id="UP000632125"/>
    </source>
</evidence>
<dbReference type="InterPro" id="IPR017871">
    <property type="entry name" value="ABC_transporter-like_CS"/>
</dbReference>
<reference evidence="11" key="1">
    <citation type="submission" date="2020-09" db="EMBL/GenBank/DDBJ databases">
        <title>A novel bacterium of genus Paenibacillus, isolated from South China Sea.</title>
        <authorList>
            <person name="Huang H."/>
            <person name="Mo K."/>
            <person name="Hu Y."/>
        </authorList>
    </citation>
    <scope>NUCLEOTIDE SEQUENCE</scope>
    <source>
        <strain evidence="11">IB182493</strain>
    </source>
</reference>
<name>A0A927H6E7_9BACL</name>
<dbReference type="EMBL" id="JACXIY010000010">
    <property type="protein sequence ID" value="MBD2868489.1"/>
    <property type="molecule type" value="Genomic_DNA"/>
</dbReference>
<dbReference type="InterPro" id="IPR003439">
    <property type="entry name" value="ABC_transporter-like_ATP-bd"/>
</dbReference>
<evidence type="ECO:0000256" key="8">
    <source>
        <dbReference type="ARBA" id="ARBA00022967"/>
    </source>
</evidence>
<keyword evidence="8" id="KW-1278">Translocase</keyword>
<evidence type="ECO:0000256" key="4">
    <source>
        <dbReference type="ARBA" id="ARBA00022475"/>
    </source>
</evidence>
<evidence type="ECO:0000256" key="9">
    <source>
        <dbReference type="ARBA" id="ARBA00023136"/>
    </source>
</evidence>
<dbReference type="RefSeq" id="WP_190859837.1">
    <property type="nucleotide sequence ID" value="NZ_JACXIY010000010.1"/>
</dbReference>
<evidence type="ECO:0000256" key="1">
    <source>
        <dbReference type="ARBA" id="ARBA00004202"/>
    </source>
</evidence>
<evidence type="ECO:0000256" key="7">
    <source>
        <dbReference type="ARBA" id="ARBA00022840"/>
    </source>
</evidence>
<evidence type="ECO:0000256" key="5">
    <source>
        <dbReference type="ARBA" id="ARBA00022519"/>
    </source>
</evidence>
<dbReference type="SUPFAM" id="SSF52540">
    <property type="entry name" value="P-loop containing nucleoside triphosphate hydrolases"/>
    <property type="match status" value="1"/>
</dbReference>
<dbReference type="PROSITE" id="PS50893">
    <property type="entry name" value="ABC_TRANSPORTER_2"/>
    <property type="match status" value="1"/>
</dbReference>
<keyword evidence="4" id="KW-1003">Cell membrane</keyword>
<sequence>MNVLEVEHLNVWEERSGRNLVRDSSFRLAQGECLAIVGESGSGKSLTCKSIMRLNRNGIRHSGRIALNGEDLSILSDKAMRRYRGRRLCMIMQNGMSAFDPSRPIGAHLQETLGIHYDWSRAEREAKLAAAMIAVGLREPAAVMSRYPFELSGGMLQRVMIALALVLEPDVIIADEPTTALDAVTAYEVVEQFVRLRERLRSAMIFVSHDLGVVRRIADNVLVMKDGEIVEQGAAREIFSGARHPYTRYLVSSKETLSRHYKWLMGGVDVAQG</sequence>
<dbReference type="Gene3D" id="3.40.50.300">
    <property type="entry name" value="P-loop containing nucleotide triphosphate hydrolases"/>
    <property type="match status" value="1"/>
</dbReference>
<evidence type="ECO:0000313" key="11">
    <source>
        <dbReference type="EMBL" id="MBD2868489.1"/>
    </source>
</evidence>
<evidence type="ECO:0000256" key="2">
    <source>
        <dbReference type="ARBA" id="ARBA00005417"/>
    </source>
</evidence>
<dbReference type="SMART" id="SM00382">
    <property type="entry name" value="AAA"/>
    <property type="match status" value="1"/>
</dbReference>